<protein>
    <submittedName>
        <fullName evidence="1">Uncharacterized protein</fullName>
    </submittedName>
</protein>
<dbReference type="Proteomes" id="UP000194012">
    <property type="component" value="Unassembled WGS sequence"/>
</dbReference>
<dbReference type="RefSeq" id="WP_085828807.1">
    <property type="nucleotide sequence ID" value="NZ_FWFJ01000101.1"/>
</dbReference>
<dbReference type="EMBL" id="FWFJ01000101">
    <property type="protein sequence ID" value="SLN77075.1"/>
    <property type="molecule type" value="Genomic_DNA"/>
</dbReference>
<sequence length="206" mass="23072">MKEKYQVLYCAKQTATRLRGTLFGLAICLFGCPGTMATAQSFTENSYLVDIRAGKGLSQSIRQFRRGGYELSNGSYVSFSRWYKSNWRNLRVTMMTQMSKELGLLWGFGTGEFGEKYTIDPSIKLGFIWQSEVKENFRLSLSATTIIGGKLREKPCLANYGAVGGIQKVNCRLAASFMAPSETLNYLIKEPPADQLVLRMGVVFSF</sequence>
<reference evidence="2" key="1">
    <citation type="submission" date="2017-03" db="EMBL/GenBank/DDBJ databases">
        <authorList>
            <person name="Rodrigo-Torres L."/>
            <person name="Arahal R.D."/>
            <person name="Lucena T."/>
        </authorList>
    </citation>
    <scope>NUCLEOTIDE SEQUENCE [LARGE SCALE GENOMIC DNA]</scope>
    <source>
        <strain evidence="2">CECT 8370</strain>
    </source>
</reference>
<dbReference type="OrthoDB" id="9806493at2"/>
<proteinExistence type="predicted"/>
<gene>
    <name evidence="1" type="ORF">ROG8370_03940</name>
</gene>
<name>A0A1X7ADZ2_9RHOB</name>
<dbReference type="AlphaFoldDB" id="A0A1X7ADZ2"/>
<keyword evidence="2" id="KW-1185">Reference proteome</keyword>
<accession>A0A1X7ADZ2</accession>
<evidence type="ECO:0000313" key="1">
    <source>
        <dbReference type="EMBL" id="SLN77075.1"/>
    </source>
</evidence>
<organism evidence="1 2">
    <name type="scientific">Roseovarius gaetbuli</name>
    <dbReference type="NCBI Taxonomy" id="1356575"/>
    <lineage>
        <taxon>Bacteria</taxon>
        <taxon>Pseudomonadati</taxon>
        <taxon>Pseudomonadota</taxon>
        <taxon>Alphaproteobacteria</taxon>
        <taxon>Rhodobacterales</taxon>
        <taxon>Roseobacteraceae</taxon>
        <taxon>Roseovarius</taxon>
    </lineage>
</organism>
<evidence type="ECO:0000313" key="2">
    <source>
        <dbReference type="Proteomes" id="UP000194012"/>
    </source>
</evidence>